<protein>
    <submittedName>
        <fullName evidence="7">HAMP domain-containing protein</fullName>
    </submittedName>
</protein>
<dbReference type="SMART" id="SM00304">
    <property type="entry name" value="HAMP"/>
    <property type="match status" value="1"/>
</dbReference>
<keyword evidence="1 3" id="KW-0807">Transducer</keyword>
<dbReference type="SUPFAM" id="SSF158472">
    <property type="entry name" value="HAMP domain-like"/>
    <property type="match status" value="1"/>
</dbReference>
<keyword evidence="8" id="KW-1185">Reference proteome</keyword>
<evidence type="ECO:0000256" key="2">
    <source>
        <dbReference type="ARBA" id="ARBA00029447"/>
    </source>
</evidence>
<dbReference type="InterPro" id="IPR003660">
    <property type="entry name" value="HAMP_dom"/>
</dbReference>
<evidence type="ECO:0000313" key="8">
    <source>
        <dbReference type="Proteomes" id="UP000198704"/>
    </source>
</evidence>
<dbReference type="AlphaFoldDB" id="A0A1G9TC03"/>
<feature type="domain" description="Methyl-accepting transducer" evidence="5">
    <location>
        <begin position="307"/>
        <end position="543"/>
    </location>
</feature>
<evidence type="ECO:0000259" key="6">
    <source>
        <dbReference type="PROSITE" id="PS50885"/>
    </source>
</evidence>
<name>A0A1G9TC03_9HYPH</name>
<sequence>MNFLARVDVVKKLMSINLMVGAIVSGCIWYAQSHMEAVDETYTSLIAREAKAVSNVRRSNRLYTSINYLVYRMIAETDPERLRASTAEMDSLVRQMDVTLSDLVRQAPTFAGAIGQQRERIMRYVHAAEEVRTLALAGDKAAALERAHQTSEPAFAGLGQAGTKLGNAIEDDMIQQSHELSAQTEATRYSLIGFGLFGLLVGMAGLWAMAMLGIVQPLRSLVAVLERMARGETGLPIAEAQRGDEIGAVGRAVEGIRTLVAARNAQEAEEKRITQEAAGLEQRRAVIAVADRFEAAVGGIVGQVASSATTLKATAETMTAMAARTAEQSASVAAAAGEAASSVDTVAAAAEELSVSIGEIGRQVTSSSDLAQRAVAEADRTSTLMQELSDAVSRIGAVVGLISDIASQTNLLALNATIEAARAGEAGRGFAVVAAEVKELAQQTAKATDEIAAQIGRVQGSTGQAGSAIASITERIREINAVAGSIAAAVEQQSASTQEIVRNVAMTASGTGQVTDHIAGVAQANQGTETAATEVLASASELTRQSDQLGAEVQRFLATVRAA</sequence>
<reference evidence="8" key="1">
    <citation type="submission" date="2016-10" db="EMBL/GenBank/DDBJ databases">
        <authorList>
            <person name="Varghese N."/>
            <person name="Submissions S."/>
        </authorList>
    </citation>
    <scope>NUCLEOTIDE SEQUENCE [LARGE SCALE GENOMIC DNA]</scope>
    <source>
        <strain evidence="8">BL47</strain>
    </source>
</reference>
<comment type="similarity">
    <text evidence="2">Belongs to the methyl-accepting chemotaxis (MCP) protein family.</text>
</comment>
<dbReference type="Gene3D" id="1.10.287.950">
    <property type="entry name" value="Methyl-accepting chemotaxis protein"/>
    <property type="match status" value="1"/>
</dbReference>
<keyword evidence="4" id="KW-0472">Membrane</keyword>
<dbReference type="PROSITE" id="PS51257">
    <property type="entry name" value="PROKAR_LIPOPROTEIN"/>
    <property type="match status" value="1"/>
</dbReference>
<dbReference type="GO" id="GO:0004888">
    <property type="term" value="F:transmembrane signaling receptor activity"/>
    <property type="evidence" value="ECO:0007669"/>
    <property type="project" value="InterPro"/>
</dbReference>
<dbReference type="SMART" id="SM00283">
    <property type="entry name" value="MA"/>
    <property type="match status" value="1"/>
</dbReference>
<evidence type="ECO:0000256" key="3">
    <source>
        <dbReference type="PROSITE-ProRule" id="PRU00284"/>
    </source>
</evidence>
<dbReference type="EMBL" id="FNHS01000002">
    <property type="protein sequence ID" value="SDM44675.1"/>
    <property type="molecule type" value="Genomic_DNA"/>
</dbReference>
<dbReference type="GO" id="GO:0007165">
    <property type="term" value="P:signal transduction"/>
    <property type="evidence" value="ECO:0007669"/>
    <property type="project" value="UniProtKB-KW"/>
</dbReference>
<dbReference type="Gene3D" id="6.10.340.10">
    <property type="match status" value="1"/>
</dbReference>
<dbReference type="PRINTS" id="PR00260">
    <property type="entry name" value="CHEMTRNSDUCR"/>
</dbReference>
<dbReference type="GO" id="GO:0016020">
    <property type="term" value="C:membrane"/>
    <property type="evidence" value="ECO:0007669"/>
    <property type="project" value="InterPro"/>
</dbReference>
<dbReference type="STRING" id="582672.SAMN05216360_102120"/>
<gene>
    <name evidence="7" type="ORF">SAMN05216360_102120</name>
</gene>
<feature type="transmembrane region" description="Helical" evidence="4">
    <location>
        <begin position="191"/>
        <end position="215"/>
    </location>
</feature>
<evidence type="ECO:0000259" key="5">
    <source>
        <dbReference type="PROSITE" id="PS50111"/>
    </source>
</evidence>
<dbReference type="PANTHER" id="PTHR32089:SF112">
    <property type="entry name" value="LYSOZYME-LIKE PROTEIN-RELATED"/>
    <property type="match status" value="1"/>
</dbReference>
<organism evidence="7 8">
    <name type="scientific">Methylobacterium phyllostachyos</name>
    <dbReference type="NCBI Taxonomy" id="582672"/>
    <lineage>
        <taxon>Bacteria</taxon>
        <taxon>Pseudomonadati</taxon>
        <taxon>Pseudomonadota</taxon>
        <taxon>Alphaproteobacteria</taxon>
        <taxon>Hyphomicrobiales</taxon>
        <taxon>Methylobacteriaceae</taxon>
        <taxon>Methylobacterium</taxon>
    </lineage>
</organism>
<dbReference type="CDD" id="cd06225">
    <property type="entry name" value="HAMP"/>
    <property type="match status" value="1"/>
</dbReference>
<accession>A0A1G9TC03</accession>
<proteinExistence type="inferred from homology"/>
<dbReference type="PANTHER" id="PTHR32089">
    <property type="entry name" value="METHYL-ACCEPTING CHEMOTAXIS PROTEIN MCPB"/>
    <property type="match status" value="1"/>
</dbReference>
<dbReference type="Pfam" id="PF00672">
    <property type="entry name" value="HAMP"/>
    <property type="match status" value="1"/>
</dbReference>
<dbReference type="GO" id="GO:0006935">
    <property type="term" value="P:chemotaxis"/>
    <property type="evidence" value="ECO:0007669"/>
    <property type="project" value="InterPro"/>
</dbReference>
<dbReference type="Proteomes" id="UP000198704">
    <property type="component" value="Unassembled WGS sequence"/>
</dbReference>
<evidence type="ECO:0000256" key="1">
    <source>
        <dbReference type="ARBA" id="ARBA00023224"/>
    </source>
</evidence>
<dbReference type="SUPFAM" id="SSF58104">
    <property type="entry name" value="Methyl-accepting chemotaxis protein (MCP) signaling domain"/>
    <property type="match status" value="1"/>
</dbReference>
<dbReference type="InterPro" id="IPR004090">
    <property type="entry name" value="Chemotax_Me-accpt_rcpt"/>
</dbReference>
<dbReference type="InterPro" id="IPR004089">
    <property type="entry name" value="MCPsignal_dom"/>
</dbReference>
<dbReference type="PROSITE" id="PS50885">
    <property type="entry name" value="HAMP"/>
    <property type="match status" value="1"/>
</dbReference>
<keyword evidence="4" id="KW-1133">Transmembrane helix</keyword>
<dbReference type="PROSITE" id="PS50111">
    <property type="entry name" value="CHEMOTAXIS_TRANSDUC_2"/>
    <property type="match status" value="1"/>
</dbReference>
<feature type="domain" description="HAMP" evidence="6">
    <location>
        <begin position="212"/>
        <end position="265"/>
    </location>
</feature>
<keyword evidence="4" id="KW-0812">Transmembrane</keyword>
<evidence type="ECO:0000313" key="7">
    <source>
        <dbReference type="EMBL" id="SDM44675.1"/>
    </source>
</evidence>
<evidence type="ECO:0000256" key="4">
    <source>
        <dbReference type="SAM" id="Phobius"/>
    </source>
</evidence>
<dbReference type="Pfam" id="PF00015">
    <property type="entry name" value="MCPsignal"/>
    <property type="match status" value="1"/>
</dbReference>
<dbReference type="RefSeq" id="WP_091713290.1">
    <property type="nucleotide sequence ID" value="NZ_FNHS01000002.1"/>
</dbReference>
<dbReference type="OrthoDB" id="7977043at2"/>